<feature type="compositionally biased region" description="Basic residues" evidence="2">
    <location>
        <begin position="111"/>
        <end position="121"/>
    </location>
</feature>
<evidence type="ECO:0000256" key="1">
    <source>
        <dbReference type="ARBA" id="ARBA00023054"/>
    </source>
</evidence>
<dbReference type="AlphaFoldDB" id="A0A0E9X5N7"/>
<accession>A0A0E9X5N7</accession>
<keyword evidence="1" id="KW-0175">Coiled coil</keyword>
<dbReference type="PANTHER" id="PTHR28638">
    <property type="entry name" value="CELL CYCLE PROGRESSION PROTEIN 1"/>
    <property type="match status" value="1"/>
</dbReference>
<organism evidence="3">
    <name type="scientific">Anguilla anguilla</name>
    <name type="common">European freshwater eel</name>
    <name type="synonym">Muraena anguilla</name>
    <dbReference type="NCBI Taxonomy" id="7936"/>
    <lineage>
        <taxon>Eukaryota</taxon>
        <taxon>Metazoa</taxon>
        <taxon>Chordata</taxon>
        <taxon>Craniata</taxon>
        <taxon>Vertebrata</taxon>
        <taxon>Euteleostomi</taxon>
        <taxon>Actinopterygii</taxon>
        <taxon>Neopterygii</taxon>
        <taxon>Teleostei</taxon>
        <taxon>Anguilliformes</taxon>
        <taxon>Anguillidae</taxon>
        <taxon>Anguilla</taxon>
    </lineage>
</organism>
<dbReference type="EMBL" id="GBXM01011377">
    <property type="protein sequence ID" value="JAH97200.1"/>
    <property type="molecule type" value="Transcribed_RNA"/>
</dbReference>
<protein>
    <submittedName>
        <fullName evidence="3">Uncharacterized protein</fullName>
    </submittedName>
</protein>
<proteinExistence type="predicted"/>
<dbReference type="InterPro" id="IPR051990">
    <property type="entry name" value="CCPG1/PBIP1"/>
</dbReference>
<name>A0A0E9X5N7_ANGAN</name>
<feature type="region of interest" description="Disordered" evidence="2">
    <location>
        <begin position="86"/>
        <end position="155"/>
    </location>
</feature>
<dbReference type="GO" id="GO:0016020">
    <property type="term" value="C:membrane"/>
    <property type="evidence" value="ECO:0007669"/>
    <property type="project" value="TreeGrafter"/>
</dbReference>
<sequence>MDEFNQLMHSYLKQEVNHFHHWRELESFINNFFRNGIFIHDQMLFTDFVSGVEDYLEDMNEYQSHDDDVFEDLDEYVYRHFFGDTYAKRYGPSKPLQKPTSKSKEDSLLGHQRKHQRAHSRPNREKKWSRPGHTNRRHIANVKIELGPLPFDPKY</sequence>
<reference evidence="3" key="1">
    <citation type="submission" date="2014-11" db="EMBL/GenBank/DDBJ databases">
        <authorList>
            <person name="Amaro Gonzalez C."/>
        </authorList>
    </citation>
    <scope>NUCLEOTIDE SEQUENCE</scope>
</reference>
<feature type="compositionally biased region" description="Basic residues" evidence="2">
    <location>
        <begin position="129"/>
        <end position="140"/>
    </location>
</feature>
<evidence type="ECO:0000256" key="2">
    <source>
        <dbReference type="SAM" id="MobiDB-lite"/>
    </source>
</evidence>
<evidence type="ECO:0000313" key="3">
    <source>
        <dbReference type="EMBL" id="JAH97200.1"/>
    </source>
</evidence>
<dbReference type="PANTHER" id="PTHR28638:SF2">
    <property type="entry name" value="CELL CYCLE PROGRESSION PROTEIN 1"/>
    <property type="match status" value="1"/>
</dbReference>
<reference evidence="3" key="2">
    <citation type="journal article" date="2015" name="Fish Shellfish Immunol.">
        <title>Early steps in the European eel (Anguilla anguilla)-Vibrio vulnificus interaction in the gills: Role of the RtxA13 toxin.</title>
        <authorList>
            <person name="Callol A."/>
            <person name="Pajuelo D."/>
            <person name="Ebbesson L."/>
            <person name="Teles M."/>
            <person name="MacKenzie S."/>
            <person name="Amaro C."/>
        </authorList>
    </citation>
    <scope>NUCLEOTIDE SEQUENCE</scope>
</reference>